<name>A0A6M3XU27_9ZZZZ</name>
<dbReference type="EMBL" id="MT144918">
    <property type="protein sequence ID" value="QJI01362.1"/>
    <property type="molecule type" value="Genomic_DNA"/>
</dbReference>
<reference evidence="1" key="1">
    <citation type="submission" date="2020-03" db="EMBL/GenBank/DDBJ databases">
        <title>The deep terrestrial virosphere.</title>
        <authorList>
            <person name="Holmfeldt K."/>
            <person name="Nilsson E."/>
            <person name="Simone D."/>
            <person name="Lopez-Fernandez M."/>
            <person name="Wu X."/>
            <person name="de Brujin I."/>
            <person name="Lundin D."/>
            <person name="Andersson A."/>
            <person name="Bertilsson S."/>
            <person name="Dopson M."/>
        </authorList>
    </citation>
    <scope>NUCLEOTIDE SEQUENCE</scope>
    <source>
        <strain evidence="1">TM448B02489</strain>
    </source>
</reference>
<evidence type="ECO:0000313" key="1">
    <source>
        <dbReference type="EMBL" id="QJI01362.1"/>
    </source>
</evidence>
<gene>
    <name evidence="1" type="ORF">TM448B02489_0005</name>
</gene>
<accession>A0A6M3XU27</accession>
<organism evidence="1">
    <name type="scientific">viral metagenome</name>
    <dbReference type="NCBI Taxonomy" id="1070528"/>
    <lineage>
        <taxon>unclassified sequences</taxon>
        <taxon>metagenomes</taxon>
        <taxon>organismal metagenomes</taxon>
    </lineage>
</organism>
<dbReference type="AlphaFoldDB" id="A0A6M3XU27"/>
<sequence length="186" mass="19324">MTPVTALPFPRGGTMSDWGQITGSDTMWHQLEGKIVKVVDTLHGTGQEMLLRIVKNDSGGALTVARKFMGFSVTDAGDFGRRSSGFAGAGKVCKPLDDAYTVGQVIPDDDLFYVVEEGPCYVKTEASAVALTGTGNVVASDASGFVNGTPCAQASEYAAGVINAAAITVETDIMVQISRGLNPIGT</sequence>
<proteinExistence type="predicted"/>
<protein>
    <submittedName>
        <fullName evidence="1">Uncharacterized protein</fullName>
    </submittedName>
</protein>